<feature type="transmembrane region" description="Helical" evidence="1">
    <location>
        <begin position="101"/>
        <end position="121"/>
    </location>
</feature>
<feature type="transmembrane region" description="Helical" evidence="1">
    <location>
        <begin position="44"/>
        <end position="65"/>
    </location>
</feature>
<dbReference type="EMBL" id="JABUKG010000022">
    <property type="protein sequence ID" value="MBY6322554.1"/>
    <property type="molecule type" value="Genomic_DNA"/>
</dbReference>
<accession>A0ABS7NWY9</accession>
<evidence type="ECO:0000313" key="2">
    <source>
        <dbReference type="EMBL" id="MBY6322554.1"/>
    </source>
</evidence>
<dbReference type="RefSeq" id="WP_157889503.1">
    <property type="nucleotide sequence ID" value="NZ_JABUKG010000022.1"/>
</dbReference>
<proteinExistence type="predicted"/>
<keyword evidence="1" id="KW-0812">Transmembrane</keyword>
<keyword evidence="1" id="KW-1133">Transmembrane helix</keyword>
<keyword evidence="3" id="KW-1185">Reference proteome</keyword>
<comment type="caution">
    <text evidence="2">The sequence shown here is derived from an EMBL/GenBank/DDBJ whole genome shotgun (WGS) entry which is preliminary data.</text>
</comment>
<name>A0ABS7NWY9_9NOCA</name>
<sequence length="124" mass="13110">MGWVLLGAVTTAYMLIVGNYPLLQISSCEVFDTGLDCDESLFDYFGFSYIAIMVLVVALCVTAALRVDKRTSNAVSAALAILWLIGVGGTLSGGAPNVVNILGFILPTVALAFVLSIMRSLQSE</sequence>
<evidence type="ECO:0000256" key="1">
    <source>
        <dbReference type="SAM" id="Phobius"/>
    </source>
</evidence>
<reference evidence="2 3" key="1">
    <citation type="submission" date="2020-06" db="EMBL/GenBank/DDBJ databases">
        <title>Taxonomy, biology and ecology of Rhodococcus bacteria occurring in California pistachio and other woody hosts as revealed by genome sequence analyses.</title>
        <authorList>
            <person name="Gai Y."/>
            <person name="Riely B."/>
        </authorList>
    </citation>
    <scope>NUCLEOTIDE SEQUENCE [LARGE SCALE GENOMIC DNA]</scope>
    <source>
        <strain evidence="2 3">BP-284</strain>
    </source>
</reference>
<keyword evidence="1" id="KW-0472">Membrane</keyword>
<evidence type="ECO:0008006" key="4">
    <source>
        <dbReference type="Google" id="ProtNLM"/>
    </source>
</evidence>
<organism evidence="2 3">
    <name type="scientific">Rhodococcoides kroppenstedtii</name>
    <dbReference type="NCBI Taxonomy" id="293050"/>
    <lineage>
        <taxon>Bacteria</taxon>
        <taxon>Bacillati</taxon>
        <taxon>Actinomycetota</taxon>
        <taxon>Actinomycetes</taxon>
        <taxon>Mycobacteriales</taxon>
        <taxon>Nocardiaceae</taxon>
        <taxon>Rhodococcoides</taxon>
    </lineage>
</organism>
<evidence type="ECO:0000313" key="3">
    <source>
        <dbReference type="Proteomes" id="UP001520140"/>
    </source>
</evidence>
<gene>
    <name evidence="2" type="ORF">HQ605_17145</name>
</gene>
<dbReference type="Proteomes" id="UP001520140">
    <property type="component" value="Unassembled WGS sequence"/>
</dbReference>
<protein>
    <recommendedName>
        <fullName evidence="4">Vitamin K epoxide reductase family protein</fullName>
    </recommendedName>
</protein>
<feature type="transmembrane region" description="Helical" evidence="1">
    <location>
        <begin position="77"/>
        <end position="95"/>
    </location>
</feature>